<comment type="catalytic activity">
    <reaction evidence="1">
        <text>ATP + (deoxyribonucleotide)n-3'-hydroxyl + 5'-phospho-(deoxyribonucleotide)m = (deoxyribonucleotide)n+m + AMP + diphosphate.</text>
        <dbReference type="EC" id="6.5.1.1"/>
    </reaction>
</comment>
<dbReference type="Gene3D" id="3.30.470.30">
    <property type="entry name" value="DNA ligase/mRNA capping enzyme"/>
    <property type="match status" value="1"/>
</dbReference>
<reference evidence="4" key="1">
    <citation type="journal article" date="2019" name="Int. J. Syst. Evol. Microbiol.">
        <title>The Global Catalogue of Microorganisms (GCM) 10K type strain sequencing project: providing services to taxonomists for standard genome sequencing and annotation.</title>
        <authorList>
            <consortium name="The Broad Institute Genomics Platform"/>
            <consortium name="The Broad Institute Genome Sequencing Center for Infectious Disease"/>
            <person name="Wu L."/>
            <person name="Ma J."/>
        </authorList>
    </citation>
    <scope>NUCLEOTIDE SEQUENCE [LARGE SCALE GENOMIC DNA]</scope>
    <source>
        <strain evidence="4">TBRC 5832</strain>
    </source>
</reference>
<gene>
    <name evidence="3" type="ORF">ACFO0C_17350</name>
</gene>
<dbReference type="RefSeq" id="WP_378067679.1">
    <property type="nucleotide sequence ID" value="NZ_JBHSBL010000016.1"/>
</dbReference>
<evidence type="ECO:0000256" key="1">
    <source>
        <dbReference type="ARBA" id="ARBA00034003"/>
    </source>
</evidence>
<dbReference type="InterPro" id="IPR012340">
    <property type="entry name" value="NA-bd_OB-fold"/>
</dbReference>
<dbReference type="Gene3D" id="2.40.50.140">
    <property type="entry name" value="Nucleic acid-binding proteins"/>
    <property type="match status" value="1"/>
</dbReference>
<organism evidence="3 4">
    <name type="scientific">Actinoplanes subglobosus</name>
    <dbReference type="NCBI Taxonomy" id="1547892"/>
    <lineage>
        <taxon>Bacteria</taxon>
        <taxon>Bacillati</taxon>
        <taxon>Actinomycetota</taxon>
        <taxon>Actinomycetes</taxon>
        <taxon>Micromonosporales</taxon>
        <taxon>Micromonosporaceae</taxon>
        <taxon>Actinoplanes</taxon>
    </lineage>
</organism>
<dbReference type="SUPFAM" id="SSF56091">
    <property type="entry name" value="DNA ligase/mRNA capping enzyme, catalytic domain"/>
    <property type="match status" value="1"/>
</dbReference>
<evidence type="ECO:0000313" key="4">
    <source>
        <dbReference type="Proteomes" id="UP001595867"/>
    </source>
</evidence>
<name>A0ABV8ISS5_9ACTN</name>
<dbReference type="EMBL" id="JBHSBL010000016">
    <property type="protein sequence ID" value="MFC4066706.1"/>
    <property type="molecule type" value="Genomic_DNA"/>
</dbReference>
<dbReference type="InterPro" id="IPR012310">
    <property type="entry name" value="DNA_ligase_ATP-dep_cent"/>
</dbReference>
<keyword evidence="3" id="KW-0436">Ligase</keyword>
<comment type="caution">
    <text evidence="3">The sequence shown here is derived from an EMBL/GenBank/DDBJ whole genome shotgun (WGS) entry which is preliminary data.</text>
</comment>
<dbReference type="Pfam" id="PF01068">
    <property type="entry name" value="DNA_ligase_A_M"/>
    <property type="match status" value="1"/>
</dbReference>
<sequence length="316" mass="34493">MPDLPGPGDCRGGCVYQPKFDGWRALLFRRADGTVYLQSRQLRDLTPYFPDIAAAAAATLPPETVLDGELIVWDPAAGRTLFPALQARVSAGRRLPTLAAAQPATFVAFDVLELCGTLTTGAPLSERRTMLEEILGDGPAALPVCPQTGDLDQARQWFDELACTGCEGIVAKDDAGRYRAGRPGWWKIKRRTTTEAIVAGVLGTVEAPAVLLLGRYTPDGRLRYVGRTVPLAAVQRAELAGALTAATGVHPWPWPLPAAWSGQLDRREQQDYLPVDPRVIAEIVVDEAHEHGRWRHLVRLERLRGDLRPQDVPPPP</sequence>
<dbReference type="PANTHER" id="PTHR45997:SF1">
    <property type="entry name" value="DNA LIGASE 4"/>
    <property type="match status" value="1"/>
</dbReference>
<dbReference type="Proteomes" id="UP001595867">
    <property type="component" value="Unassembled WGS sequence"/>
</dbReference>
<dbReference type="PROSITE" id="PS50160">
    <property type="entry name" value="DNA_LIGASE_A3"/>
    <property type="match status" value="1"/>
</dbReference>
<evidence type="ECO:0000313" key="3">
    <source>
        <dbReference type="EMBL" id="MFC4066706.1"/>
    </source>
</evidence>
<dbReference type="InterPro" id="IPR029710">
    <property type="entry name" value="LIG4"/>
</dbReference>
<feature type="domain" description="ATP-dependent DNA ligase family profile" evidence="2">
    <location>
        <begin position="106"/>
        <end position="221"/>
    </location>
</feature>
<protein>
    <submittedName>
        <fullName evidence="3">ATP-dependent DNA ligase</fullName>
    </submittedName>
</protein>
<proteinExistence type="predicted"/>
<dbReference type="PANTHER" id="PTHR45997">
    <property type="entry name" value="DNA LIGASE 4"/>
    <property type="match status" value="1"/>
</dbReference>
<accession>A0ABV8ISS5</accession>
<evidence type="ECO:0000259" key="2">
    <source>
        <dbReference type="PROSITE" id="PS50160"/>
    </source>
</evidence>
<dbReference type="GO" id="GO:0016874">
    <property type="term" value="F:ligase activity"/>
    <property type="evidence" value="ECO:0007669"/>
    <property type="project" value="UniProtKB-KW"/>
</dbReference>
<keyword evidence="4" id="KW-1185">Reference proteome</keyword>